<dbReference type="Gene3D" id="2.60.40.10">
    <property type="entry name" value="Immunoglobulins"/>
    <property type="match status" value="4"/>
</dbReference>
<evidence type="ECO:0000256" key="1">
    <source>
        <dbReference type="SAM" id="SignalP"/>
    </source>
</evidence>
<dbReference type="InterPro" id="IPR003961">
    <property type="entry name" value="FN3_dom"/>
</dbReference>
<dbReference type="InterPro" id="IPR036116">
    <property type="entry name" value="FN3_sf"/>
</dbReference>
<proteinExistence type="predicted"/>
<dbReference type="Proteomes" id="UP001156666">
    <property type="component" value="Unassembled WGS sequence"/>
</dbReference>
<evidence type="ECO:0000313" key="3">
    <source>
        <dbReference type="EMBL" id="GLR15577.1"/>
    </source>
</evidence>
<dbReference type="InterPro" id="IPR013783">
    <property type="entry name" value="Ig-like_fold"/>
</dbReference>
<dbReference type="CDD" id="cd00063">
    <property type="entry name" value="FN3"/>
    <property type="match status" value="1"/>
</dbReference>
<dbReference type="EMBL" id="BSOH01000001">
    <property type="protein sequence ID" value="GLR15577.1"/>
    <property type="molecule type" value="Genomic_DNA"/>
</dbReference>
<reference evidence="3" key="1">
    <citation type="journal article" date="2014" name="Int. J. Syst. Evol. Microbiol.">
        <title>Complete genome sequence of Corynebacterium casei LMG S-19264T (=DSM 44701T), isolated from a smear-ripened cheese.</title>
        <authorList>
            <consortium name="US DOE Joint Genome Institute (JGI-PGF)"/>
            <person name="Walter F."/>
            <person name="Albersmeier A."/>
            <person name="Kalinowski J."/>
            <person name="Ruckert C."/>
        </authorList>
    </citation>
    <scope>NUCLEOTIDE SEQUENCE</scope>
    <source>
        <strain evidence="3">NBRC 108769</strain>
    </source>
</reference>
<feature type="chain" id="PRO_5041344459" description="Fibronectin type-III domain-containing protein" evidence="1">
    <location>
        <begin position="23"/>
        <end position="657"/>
    </location>
</feature>
<name>A0AA37SLM8_9BACT</name>
<dbReference type="SMART" id="SM00060">
    <property type="entry name" value="FN3"/>
    <property type="match status" value="2"/>
</dbReference>
<feature type="signal peptide" evidence="1">
    <location>
        <begin position="1"/>
        <end position="22"/>
    </location>
</feature>
<dbReference type="AlphaFoldDB" id="A0AA37SLM8"/>
<organism evidence="3 4">
    <name type="scientific">Portibacter lacus</name>
    <dbReference type="NCBI Taxonomy" id="1099794"/>
    <lineage>
        <taxon>Bacteria</taxon>
        <taxon>Pseudomonadati</taxon>
        <taxon>Bacteroidota</taxon>
        <taxon>Saprospiria</taxon>
        <taxon>Saprospirales</taxon>
        <taxon>Haliscomenobacteraceae</taxon>
        <taxon>Portibacter</taxon>
    </lineage>
</organism>
<dbReference type="SUPFAM" id="SSF49265">
    <property type="entry name" value="Fibronectin type III"/>
    <property type="match status" value="3"/>
</dbReference>
<accession>A0AA37SLM8</accession>
<gene>
    <name evidence="3" type="ORF">GCM10007940_01920</name>
</gene>
<evidence type="ECO:0000259" key="2">
    <source>
        <dbReference type="PROSITE" id="PS50853"/>
    </source>
</evidence>
<comment type="caution">
    <text evidence="3">The sequence shown here is derived from an EMBL/GenBank/DDBJ whole genome shotgun (WGS) entry which is preliminary data.</text>
</comment>
<protein>
    <recommendedName>
        <fullName evidence="2">Fibronectin type-III domain-containing protein</fullName>
    </recommendedName>
</protein>
<sequence length="657" mass="74657">MKKMMKHIILLIFILQGYSNFAQNELVKTKSIDGTILVKWFPEELVNADGFDVFRSENGGAYIKLNESPIKIDIEEIANEQDQELKNYKQMAARYVEGAQDEPLLKFYILVKSMVSDDFAKFIGIRYDDHNVIKGKNYRYKIERTANNSQLGISEEESLETDLPVAPPKETRLAFQSGSRNTFTWLPETDRYFAVNAYRRADGETTFTKINNTPIIPGQAPDEFGIIRYPDYFFEDTLVTKASYYYVFKAIDAFGDEGQGSPEIFVKSLDETPPAKVSDITLSNTDTEITIGWDKSRSNDVKGYNVYRSFNGDTTYVQRNDKLLTGTSFVDPIDRPGTYMYHIEALDEAKNSSLSELKYIIVSDLTPPPNPYDLGVNVEPGKVSLTWKGIKTDDFWGYKIMRSDKENPTKDDFQLIIPEPLKEEKYENILAGESELALYYAVAAVDTFNNESEWLISDKVMTPDTVSPQAPVIVNVTSQEESVNLQWIASPDLDVVGYQVFRCEKSDKNWVSINDDLGVDALTFSDKNPVQGEMLCYKVVAKDDAGNISPASNVFTIKSKSKDISGEQRINLSGSKYRKNKKQVELEWEEDKDFQYRGYMVFRSENDGKLSPASALLTTTTYEDKSIQENTNYQYQIKAYTVKGVVLISNIQTITIK</sequence>
<dbReference type="PROSITE" id="PS50853">
    <property type="entry name" value="FN3"/>
    <property type="match status" value="1"/>
</dbReference>
<reference evidence="3" key="2">
    <citation type="submission" date="2023-01" db="EMBL/GenBank/DDBJ databases">
        <title>Draft genome sequence of Portibacter lacus strain NBRC 108769.</title>
        <authorList>
            <person name="Sun Q."/>
            <person name="Mori K."/>
        </authorList>
    </citation>
    <scope>NUCLEOTIDE SEQUENCE</scope>
    <source>
        <strain evidence="3">NBRC 108769</strain>
    </source>
</reference>
<feature type="domain" description="Fibronectin type-III" evidence="2">
    <location>
        <begin position="467"/>
        <end position="562"/>
    </location>
</feature>
<keyword evidence="4" id="KW-1185">Reference proteome</keyword>
<evidence type="ECO:0000313" key="4">
    <source>
        <dbReference type="Proteomes" id="UP001156666"/>
    </source>
</evidence>
<keyword evidence="1" id="KW-0732">Signal</keyword>